<keyword evidence="11 16" id="KW-1133">Transmembrane helix</keyword>
<dbReference type="SMART" id="SM00369">
    <property type="entry name" value="LRR_TYP"/>
    <property type="match status" value="5"/>
</dbReference>
<evidence type="ECO:0000256" key="12">
    <source>
        <dbReference type="ARBA" id="ARBA00023136"/>
    </source>
</evidence>
<protein>
    <recommendedName>
        <fullName evidence="18">Protein kinase domain-containing protein</fullName>
    </recommendedName>
</protein>
<dbReference type="SMART" id="SM00220">
    <property type="entry name" value="S_TKc"/>
    <property type="match status" value="1"/>
</dbReference>
<evidence type="ECO:0000313" key="19">
    <source>
        <dbReference type="EMBL" id="KAI5427523.1"/>
    </source>
</evidence>
<dbReference type="OrthoDB" id="1412305at2759"/>
<evidence type="ECO:0000256" key="6">
    <source>
        <dbReference type="ARBA" id="ARBA00022729"/>
    </source>
</evidence>
<dbReference type="PANTHER" id="PTHR47986:SF10">
    <property type="entry name" value="RECEPTOR-LIKE KINASE TMK4"/>
    <property type="match status" value="1"/>
</dbReference>
<dbReference type="FunFam" id="1.10.510.10:FF:000590">
    <property type="entry name" value="PR5-like receptor kinase"/>
    <property type="match status" value="1"/>
</dbReference>
<dbReference type="InterPro" id="IPR008271">
    <property type="entry name" value="Ser/Thr_kinase_AS"/>
</dbReference>
<dbReference type="InterPro" id="IPR003591">
    <property type="entry name" value="Leu-rich_rpt_typical-subtyp"/>
</dbReference>
<evidence type="ECO:0000256" key="9">
    <source>
        <dbReference type="ARBA" id="ARBA00022777"/>
    </source>
</evidence>
<evidence type="ECO:0000256" key="3">
    <source>
        <dbReference type="ARBA" id="ARBA00022614"/>
    </source>
</evidence>
<evidence type="ECO:0000256" key="11">
    <source>
        <dbReference type="ARBA" id="ARBA00022989"/>
    </source>
</evidence>
<dbReference type="Gene3D" id="3.30.200.20">
    <property type="entry name" value="Phosphorylase Kinase, domain 1"/>
    <property type="match status" value="1"/>
</dbReference>
<comment type="subcellular location">
    <subcellularLocation>
        <location evidence="1">Membrane</location>
        <topology evidence="1">Single-pass type I membrane protein</topology>
    </subcellularLocation>
</comment>
<dbReference type="PROSITE" id="PS00108">
    <property type="entry name" value="PROTEIN_KINASE_ST"/>
    <property type="match status" value="1"/>
</dbReference>
<keyword evidence="7" id="KW-0677">Repeat</keyword>
<feature type="transmembrane region" description="Helical" evidence="16">
    <location>
        <begin position="473"/>
        <end position="494"/>
    </location>
</feature>
<reference evidence="19 20" key="1">
    <citation type="journal article" date="2022" name="Nat. Genet.">
        <title>Improved pea reference genome and pan-genome highlight genomic features and evolutionary characteristics.</title>
        <authorList>
            <person name="Yang T."/>
            <person name="Liu R."/>
            <person name="Luo Y."/>
            <person name="Hu S."/>
            <person name="Wang D."/>
            <person name="Wang C."/>
            <person name="Pandey M.K."/>
            <person name="Ge S."/>
            <person name="Xu Q."/>
            <person name="Li N."/>
            <person name="Li G."/>
            <person name="Huang Y."/>
            <person name="Saxena R.K."/>
            <person name="Ji Y."/>
            <person name="Li M."/>
            <person name="Yan X."/>
            <person name="He Y."/>
            <person name="Liu Y."/>
            <person name="Wang X."/>
            <person name="Xiang C."/>
            <person name="Varshney R.K."/>
            <person name="Ding H."/>
            <person name="Gao S."/>
            <person name="Zong X."/>
        </authorList>
    </citation>
    <scope>NUCLEOTIDE SEQUENCE [LARGE SCALE GENOMIC DNA]</scope>
    <source>
        <strain evidence="19 20">cv. Zhongwan 6</strain>
    </source>
</reference>
<evidence type="ECO:0000256" key="10">
    <source>
        <dbReference type="ARBA" id="ARBA00022840"/>
    </source>
</evidence>
<dbReference type="SUPFAM" id="SSF56112">
    <property type="entry name" value="Protein kinase-like (PK-like)"/>
    <property type="match status" value="1"/>
</dbReference>
<feature type="signal peptide" evidence="17">
    <location>
        <begin position="1"/>
        <end position="20"/>
    </location>
</feature>
<evidence type="ECO:0000256" key="7">
    <source>
        <dbReference type="ARBA" id="ARBA00022737"/>
    </source>
</evidence>
<dbReference type="GO" id="GO:0005524">
    <property type="term" value="F:ATP binding"/>
    <property type="evidence" value="ECO:0007669"/>
    <property type="project" value="UniProtKB-UniRule"/>
</dbReference>
<dbReference type="InterPro" id="IPR011009">
    <property type="entry name" value="Kinase-like_dom_sf"/>
</dbReference>
<keyword evidence="9" id="KW-0418">Kinase</keyword>
<sequence length="857" mass="95275">MHRLSYLLLSILLFIIPVAGVAINADEDADYMSQLLKALTPTPTGWSQKSHFCKWSGIVCMSGRVRAIALPSSNLTGTLPPDLNTLTNLTHIDLHNNSLTGPLPYLSGLYLLQTVSFGHNNFTSILDGCFRVIPDLRTLNLSNNLNLIPWLFPTDLIDSSLMQTLDLEATNILATLPSEMFDWFPSLHTVFLSHNNITGKLPVSLGKSAVRYLRFNDQGMWNRFTGSIDVISSMKFLSQAWLHNNGFTGPIPNMSNSNYLFDLQLHSNILTGLVTPSLFPLSTLKNISIHDNCLQGPVPVFPKDIKATWEDNNFCVGPCDPQVTILLQIFEAFGFPVLLSSKGSDACSLEPLFACQRGKIMSIDLNNQGLTGTISMAFSNLTSLVILNLGGNNLTGSIPRSLATLRQLQLLDVSDNNLSGRVPEFSSKVMLITRGNTLLGLNGSERGGEEDATEEDATDSLHVGTSKTAGFRYLLIIGSSMFSVGIVIFIVIICKRKRYSITLNWLIFRSTKKSIDYNVEDFIQTYNLSVPIKQYRYAEVKRMTNSFRDQLGRGGYGIVYKASLPDGRQVAVKMINDSKGNGEEFINEVASISRTSHVNIVSLVGFCYENKRALIYEFMPNGSLDKYIFKNGFPDAICSLDWNTLYQIAIGIARGLDYLHQGCISRILHLDIKPQNILLDEDFCPKISDFGLAQICRRNDSIVSILGTRGTIGYIAPEVFSRTFGAVSYKSDVYSYGMLILEMIGGRKNFDTGGSCTSEMYFADWIYKDLELCNNLVSGLAYSEEERDLIRKITMVSIWCIQTNPLDRPSMSKVIEMLQGPLESVSYPPKPCLYSPEMPSLQTSYVSSNNLLEDMKI</sequence>
<dbReference type="GO" id="GO:0016020">
    <property type="term" value="C:membrane"/>
    <property type="evidence" value="ECO:0007669"/>
    <property type="project" value="UniProtKB-SubCell"/>
</dbReference>
<dbReference type="Gramene" id="Psat03G0279300-T1">
    <property type="protein sequence ID" value="KAI5427523.1"/>
    <property type="gene ID" value="KIW84_032793"/>
</dbReference>
<dbReference type="Proteomes" id="UP001058974">
    <property type="component" value="Chromosome 3"/>
</dbReference>
<dbReference type="PROSITE" id="PS50011">
    <property type="entry name" value="PROTEIN_KINASE_DOM"/>
    <property type="match status" value="1"/>
</dbReference>
<dbReference type="InterPro" id="IPR001611">
    <property type="entry name" value="Leu-rich_rpt"/>
</dbReference>
<dbReference type="Pfam" id="PF00560">
    <property type="entry name" value="LRR_1"/>
    <property type="match status" value="2"/>
</dbReference>
<accession>A0A9D5AZ59</accession>
<dbReference type="Pfam" id="PF13855">
    <property type="entry name" value="LRR_8"/>
    <property type="match status" value="1"/>
</dbReference>
<keyword evidence="13" id="KW-0675">Receptor</keyword>
<dbReference type="GO" id="GO:0004674">
    <property type="term" value="F:protein serine/threonine kinase activity"/>
    <property type="evidence" value="ECO:0007669"/>
    <property type="project" value="UniProtKB-KW"/>
</dbReference>
<proteinExistence type="predicted"/>
<evidence type="ECO:0000256" key="13">
    <source>
        <dbReference type="ARBA" id="ARBA00023170"/>
    </source>
</evidence>
<organism evidence="19 20">
    <name type="scientific">Pisum sativum</name>
    <name type="common">Garden pea</name>
    <name type="synonym">Lathyrus oleraceus</name>
    <dbReference type="NCBI Taxonomy" id="3888"/>
    <lineage>
        <taxon>Eukaryota</taxon>
        <taxon>Viridiplantae</taxon>
        <taxon>Streptophyta</taxon>
        <taxon>Embryophyta</taxon>
        <taxon>Tracheophyta</taxon>
        <taxon>Spermatophyta</taxon>
        <taxon>Magnoliopsida</taxon>
        <taxon>eudicotyledons</taxon>
        <taxon>Gunneridae</taxon>
        <taxon>Pentapetalae</taxon>
        <taxon>rosids</taxon>
        <taxon>fabids</taxon>
        <taxon>Fabales</taxon>
        <taxon>Fabaceae</taxon>
        <taxon>Papilionoideae</taxon>
        <taxon>50 kb inversion clade</taxon>
        <taxon>NPAAA clade</taxon>
        <taxon>Hologalegina</taxon>
        <taxon>IRL clade</taxon>
        <taxon>Fabeae</taxon>
        <taxon>Lathyrus</taxon>
    </lineage>
</organism>
<evidence type="ECO:0000256" key="1">
    <source>
        <dbReference type="ARBA" id="ARBA00004479"/>
    </source>
</evidence>
<keyword evidence="2" id="KW-0723">Serine/threonine-protein kinase</keyword>
<keyword evidence="6 17" id="KW-0732">Signal</keyword>
<feature type="domain" description="Protein kinase" evidence="18">
    <location>
        <begin position="545"/>
        <end position="822"/>
    </location>
</feature>
<keyword evidence="14" id="KW-0325">Glycoprotein</keyword>
<dbReference type="InterPro" id="IPR001245">
    <property type="entry name" value="Ser-Thr/Tyr_kinase_cat_dom"/>
</dbReference>
<feature type="binding site" evidence="15">
    <location>
        <position position="573"/>
    </location>
    <ligand>
        <name>ATP</name>
        <dbReference type="ChEBI" id="CHEBI:30616"/>
    </ligand>
</feature>
<dbReference type="Pfam" id="PF07714">
    <property type="entry name" value="PK_Tyr_Ser-Thr"/>
    <property type="match status" value="1"/>
</dbReference>
<evidence type="ECO:0000256" key="5">
    <source>
        <dbReference type="ARBA" id="ARBA00022692"/>
    </source>
</evidence>
<gene>
    <name evidence="19" type="ORF">KIW84_032793</name>
</gene>
<keyword evidence="8 15" id="KW-0547">Nucleotide-binding</keyword>
<evidence type="ECO:0000259" key="18">
    <source>
        <dbReference type="PROSITE" id="PS50011"/>
    </source>
</evidence>
<dbReference type="Gene3D" id="1.10.510.10">
    <property type="entry name" value="Transferase(Phosphotransferase) domain 1"/>
    <property type="match status" value="1"/>
</dbReference>
<dbReference type="PANTHER" id="PTHR47986">
    <property type="entry name" value="OSJNBA0070M12.3 PROTEIN"/>
    <property type="match status" value="1"/>
</dbReference>
<comment type="caution">
    <text evidence="19">The sequence shown here is derived from an EMBL/GenBank/DDBJ whole genome shotgun (WGS) entry which is preliminary data.</text>
</comment>
<dbReference type="SUPFAM" id="SSF52058">
    <property type="entry name" value="L domain-like"/>
    <property type="match status" value="1"/>
</dbReference>
<keyword evidence="10 15" id="KW-0067">ATP-binding</keyword>
<keyword evidence="12 16" id="KW-0472">Membrane</keyword>
<keyword evidence="3" id="KW-0433">Leucine-rich repeat</keyword>
<feature type="chain" id="PRO_5038592112" description="Protein kinase domain-containing protein" evidence="17">
    <location>
        <begin position="21"/>
        <end position="857"/>
    </location>
</feature>
<dbReference type="InterPro" id="IPR052422">
    <property type="entry name" value="Auxin_Ser/Thr_Kinase"/>
</dbReference>
<dbReference type="FunFam" id="3.80.10.10:FF:000129">
    <property type="entry name" value="Leucine-rich repeat receptor-like kinase"/>
    <property type="match status" value="1"/>
</dbReference>
<evidence type="ECO:0000256" key="17">
    <source>
        <dbReference type="SAM" id="SignalP"/>
    </source>
</evidence>
<evidence type="ECO:0000256" key="4">
    <source>
        <dbReference type="ARBA" id="ARBA00022679"/>
    </source>
</evidence>
<dbReference type="Gene3D" id="3.80.10.10">
    <property type="entry name" value="Ribonuclease Inhibitor"/>
    <property type="match status" value="2"/>
</dbReference>
<keyword evidence="4" id="KW-0808">Transferase</keyword>
<dbReference type="InterPro" id="IPR032675">
    <property type="entry name" value="LRR_dom_sf"/>
</dbReference>
<keyword evidence="5 16" id="KW-0812">Transmembrane</keyword>
<name>A0A9D5AZ59_PEA</name>
<dbReference type="InterPro" id="IPR000719">
    <property type="entry name" value="Prot_kinase_dom"/>
</dbReference>
<evidence type="ECO:0000256" key="16">
    <source>
        <dbReference type="SAM" id="Phobius"/>
    </source>
</evidence>
<dbReference type="PROSITE" id="PS00107">
    <property type="entry name" value="PROTEIN_KINASE_ATP"/>
    <property type="match status" value="1"/>
</dbReference>
<dbReference type="EMBL" id="JAMSHJ010000003">
    <property type="protein sequence ID" value="KAI5427523.1"/>
    <property type="molecule type" value="Genomic_DNA"/>
</dbReference>
<dbReference type="InterPro" id="IPR017441">
    <property type="entry name" value="Protein_kinase_ATP_BS"/>
</dbReference>
<evidence type="ECO:0000256" key="2">
    <source>
        <dbReference type="ARBA" id="ARBA00022527"/>
    </source>
</evidence>
<dbReference type="AlphaFoldDB" id="A0A9D5AZ59"/>
<evidence type="ECO:0000256" key="15">
    <source>
        <dbReference type="PROSITE-ProRule" id="PRU10141"/>
    </source>
</evidence>
<evidence type="ECO:0000256" key="14">
    <source>
        <dbReference type="ARBA" id="ARBA00023180"/>
    </source>
</evidence>
<evidence type="ECO:0000256" key="8">
    <source>
        <dbReference type="ARBA" id="ARBA00022741"/>
    </source>
</evidence>
<keyword evidence="20" id="KW-1185">Reference proteome</keyword>
<evidence type="ECO:0000313" key="20">
    <source>
        <dbReference type="Proteomes" id="UP001058974"/>
    </source>
</evidence>